<reference evidence="1 2" key="1">
    <citation type="journal article" date="2019" name="Nat. Ecol. Evol.">
        <title>Megaphylogeny resolves global patterns of mushroom evolution.</title>
        <authorList>
            <person name="Varga T."/>
            <person name="Krizsan K."/>
            <person name="Foldi C."/>
            <person name="Dima B."/>
            <person name="Sanchez-Garcia M."/>
            <person name="Sanchez-Ramirez S."/>
            <person name="Szollosi G.J."/>
            <person name="Szarkandi J.G."/>
            <person name="Papp V."/>
            <person name="Albert L."/>
            <person name="Andreopoulos W."/>
            <person name="Angelini C."/>
            <person name="Antonin V."/>
            <person name="Barry K.W."/>
            <person name="Bougher N.L."/>
            <person name="Buchanan P."/>
            <person name="Buyck B."/>
            <person name="Bense V."/>
            <person name="Catcheside P."/>
            <person name="Chovatia M."/>
            <person name="Cooper J."/>
            <person name="Damon W."/>
            <person name="Desjardin D."/>
            <person name="Finy P."/>
            <person name="Geml J."/>
            <person name="Haridas S."/>
            <person name="Hughes K."/>
            <person name="Justo A."/>
            <person name="Karasinski D."/>
            <person name="Kautmanova I."/>
            <person name="Kiss B."/>
            <person name="Kocsube S."/>
            <person name="Kotiranta H."/>
            <person name="LaButti K.M."/>
            <person name="Lechner B.E."/>
            <person name="Liimatainen K."/>
            <person name="Lipzen A."/>
            <person name="Lukacs Z."/>
            <person name="Mihaltcheva S."/>
            <person name="Morgado L.N."/>
            <person name="Niskanen T."/>
            <person name="Noordeloos M.E."/>
            <person name="Ohm R.A."/>
            <person name="Ortiz-Santana B."/>
            <person name="Ovrebo C."/>
            <person name="Racz N."/>
            <person name="Riley R."/>
            <person name="Savchenko A."/>
            <person name="Shiryaev A."/>
            <person name="Soop K."/>
            <person name="Spirin V."/>
            <person name="Szebenyi C."/>
            <person name="Tomsovsky M."/>
            <person name="Tulloss R.E."/>
            <person name="Uehling J."/>
            <person name="Grigoriev I.V."/>
            <person name="Vagvolgyi C."/>
            <person name="Papp T."/>
            <person name="Martin F.M."/>
            <person name="Miettinen O."/>
            <person name="Hibbett D.S."/>
            <person name="Nagy L.G."/>
        </authorList>
    </citation>
    <scope>NUCLEOTIDE SEQUENCE [LARGE SCALE GENOMIC DNA]</scope>
    <source>
        <strain evidence="1 2">CBS 121175</strain>
    </source>
</reference>
<evidence type="ECO:0000313" key="2">
    <source>
        <dbReference type="Proteomes" id="UP000307440"/>
    </source>
</evidence>
<dbReference type="AlphaFoldDB" id="A0A5C3KWB5"/>
<accession>A0A5C3KWB5</accession>
<keyword evidence="2" id="KW-1185">Reference proteome</keyword>
<organism evidence="1 2">
    <name type="scientific">Coprinopsis marcescibilis</name>
    <name type="common">Agaric fungus</name>
    <name type="synonym">Psathyrella marcescibilis</name>
    <dbReference type="NCBI Taxonomy" id="230819"/>
    <lineage>
        <taxon>Eukaryota</taxon>
        <taxon>Fungi</taxon>
        <taxon>Dikarya</taxon>
        <taxon>Basidiomycota</taxon>
        <taxon>Agaricomycotina</taxon>
        <taxon>Agaricomycetes</taxon>
        <taxon>Agaricomycetidae</taxon>
        <taxon>Agaricales</taxon>
        <taxon>Agaricineae</taxon>
        <taxon>Psathyrellaceae</taxon>
        <taxon>Coprinopsis</taxon>
    </lineage>
</organism>
<sequence>MPRLTVLKPRSARFCPGIQTSTGWQYELCEPVAGASCVIPGLPPVSLKTRFTPRLPG</sequence>
<proteinExistence type="predicted"/>
<name>A0A5C3KWB5_COPMA</name>
<protein>
    <submittedName>
        <fullName evidence="1">Uncharacterized protein</fullName>
    </submittedName>
</protein>
<dbReference type="EMBL" id="ML210205">
    <property type="protein sequence ID" value="TFK24153.1"/>
    <property type="molecule type" value="Genomic_DNA"/>
</dbReference>
<gene>
    <name evidence="1" type="ORF">FA15DRAFT_669809</name>
</gene>
<dbReference type="Proteomes" id="UP000307440">
    <property type="component" value="Unassembled WGS sequence"/>
</dbReference>
<evidence type="ECO:0000313" key="1">
    <source>
        <dbReference type="EMBL" id="TFK24153.1"/>
    </source>
</evidence>